<dbReference type="GO" id="GO:0004222">
    <property type="term" value="F:metalloendopeptidase activity"/>
    <property type="evidence" value="ECO:0007669"/>
    <property type="project" value="InterPro"/>
</dbReference>
<evidence type="ECO:0000313" key="2">
    <source>
        <dbReference type="Proteomes" id="UP001152795"/>
    </source>
</evidence>
<dbReference type="PANTHER" id="PTHR11733">
    <property type="entry name" value="ZINC METALLOPROTEASE FAMILY M13 NEPRILYSIN-RELATED"/>
    <property type="match status" value="1"/>
</dbReference>
<accession>A0A6S7JXY6</accession>
<protein>
    <submittedName>
        <fullName evidence="1">Endothelin-converting enzyme-like 1</fullName>
    </submittedName>
</protein>
<gene>
    <name evidence="1" type="ORF">PACLA_8A078851</name>
</gene>
<dbReference type="Pfam" id="PF01431">
    <property type="entry name" value="Peptidase_M13"/>
    <property type="match status" value="1"/>
</dbReference>
<evidence type="ECO:0000313" key="1">
    <source>
        <dbReference type="EMBL" id="CAB4035034.1"/>
    </source>
</evidence>
<organism evidence="1 2">
    <name type="scientific">Paramuricea clavata</name>
    <name type="common">Red gorgonian</name>
    <name type="synonym">Violescent sea-whip</name>
    <dbReference type="NCBI Taxonomy" id="317549"/>
    <lineage>
        <taxon>Eukaryota</taxon>
        <taxon>Metazoa</taxon>
        <taxon>Cnidaria</taxon>
        <taxon>Anthozoa</taxon>
        <taxon>Octocorallia</taxon>
        <taxon>Malacalcyonacea</taxon>
        <taxon>Plexauridae</taxon>
        <taxon>Paramuricea</taxon>
    </lineage>
</organism>
<feature type="non-terminal residue" evidence="1">
    <location>
        <position position="80"/>
    </location>
</feature>
<dbReference type="GO" id="GO:0005886">
    <property type="term" value="C:plasma membrane"/>
    <property type="evidence" value="ECO:0007669"/>
    <property type="project" value="TreeGrafter"/>
</dbReference>
<dbReference type="InterPro" id="IPR018497">
    <property type="entry name" value="Peptidase_M13_C"/>
</dbReference>
<dbReference type="SUPFAM" id="SSF55486">
    <property type="entry name" value="Metalloproteases ('zincins'), catalytic domain"/>
    <property type="match status" value="1"/>
</dbReference>
<dbReference type="PROSITE" id="PS51885">
    <property type="entry name" value="NEPRILYSIN"/>
    <property type="match status" value="1"/>
</dbReference>
<dbReference type="Proteomes" id="UP001152795">
    <property type="component" value="Unassembled WGS sequence"/>
</dbReference>
<dbReference type="InterPro" id="IPR000718">
    <property type="entry name" value="Peptidase_M13"/>
</dbReference>
<dbReference type="Gene3D" id="3.40.390.10">
    <property type="entry name" value="Collagenase (Catalytic Domain)"/>
    <property type="match status" value="1"/>
</dbReference>
<comment type="caution">
    <text evidence="1">The sequence shown here is derived from an EMBL/GenBank/DDBJ whole genome shotgun (WGS) entry which is preliminary data.</text>
</comment>
<proteinExistence type="predicted"/>
<dbReference type="EMBL" id="CACRXK020020639">
    <property type="protein sequence ID" value="CAB4035034.1"/>
    <property type="molecule type" value="Genomic_DNA"/>
</dbReference>
<name>A0A6S7JXY6_PARCT</name>
<dbReference type="InterPro" id="IPR024079">
    <property type="entry name" value="MetalloPept_cat_dom_sf"/>
</dbReference>
<sequence>SQFDEKGNLRSWWTAQSHKNYRKRSDCIAVQYNNTYVYERKLDGVKTLSENIADNGGLKYTYRVSFSNFNSLSEIETCSQ</sequence>
<dbReference type="AlphaFoldDB" id="A0A6S7JXY6"/>
<reference evidence="1" key="1">
    <citation type="submission" date="2020-04" db="EMBL/GenBank/DDBJ databases">
        <authorList>
            <person name="Alioto T."/>
            <person name="Alioto T."/>
            <person name="Gomez Garrido J."/>
        </authorList>
    </citation>
    <scope>NUCLEOTIDE SEQUENCE</scope>
    <source>
        <strain evidence="1">A484AB</strain>
    </source>
</reference>
<dbReference type="PANTHER" id="PTHR11733:SF241">
    <property type="entry name" value="GH26575P-RELATED"/>
    <property type="match status" value="1"/>
</dbReference>
<dbReference type="OrthoDB" id="6475849at2759"/>
<keyword evidence="2" id="KW-1185">Reference proteome</keyword>
<dbReference type="GO" id="GO:0016485">
    <property type="term" value="P:protein processing"/>
    <property type="evidence" value="ECO:0007669"/>
    <property type="project" value="TreeGrafter"/>
</dbReference>